<evidence type="ECO:0000256" key="2">
    <source>
        <dbReference type="ARBA" id="ARBA00023125"/>
    </source>
</evidence>
<comment type="subcellular location">
    <subcellularLocation>
        <location evidence="1">Nucleus</location>
    </subcellularLocation>
</comment>
<evidence type="ECO:0000259" key="3">
    <source>
        <dbReference type="PROSITE" id="PS51253"/>
    </source>
</evidence>
<dbReference type="InterPro" id="IPR018586">
    <property type="entry name" value="Brinker_DNA-bd"/>
</dbReference>
<dbReference type="Pfam" id="PF03221">
    <property type="entry name" value="HTH_Tnp_Tc5"/>
    <property type="match status" value="1"/>
</dbReference>
<dbReference type="Pfam" id="PF09607">
    <property type="entry name" value="BrkDBD"/>
    <property type="match status" value="1"/>
</dbReference>
<evidence type="ECO:0000313" key="5">
    <source>
        <dbReference type="Proteomes" id="UP000887159"/>
    </source>
</evidence>
<dbReference type="PROSITE" id="PS51253">
    <property type="entry name" value="HTH_CENPB"/>
    <property type="match status" value="1"/>
</dbReference>
<dbReference type="GO" id="GO:0003677">
    <property type="term" value="F:DNA binding"/>
    <property type="evidence" value="ECO:0007669"/>
    <property type="project" value="UniProtKB-KW"/>
</dbReference>
<dbReference type="InterPro" id="IPR006600">
    <property type="entry name" value="HTH_CenpB_DNA-bd_dom"/>
</dbReference>
<evidence type="ECO:0000313" key="4">
    <source>
        <dbReference type="EMBL" id="GFY21670.1"/>
    </source>
</evidence>
<comment type="caution">
    <text evidence="4">The sequence shown here is derived from an EMBL/GenBank/DDBJ whole genome shotgun (WGS) entry which is preliminary data.</text>
</comment>
<reference evidence="4" key="1">
    <citation type="submission" date="2020-08" db="EMBL/GenBank/DDBJ databases">
        <title>Multicomponent nature underlies the extraordinary mechanical properties of spider dragline silk.</title>
        <authorList>
            <person name="Kono N."/>
            <person name="Nakamura H."/>
            <person name="Mori M."/>
            <person name="Yoshida Y."/>
            <person name="Ohtoshi R."/>
            <person name="Malay A.D."/>
            <person name="Moran D.A.P."/>
            <person name="Tomita M."/>
            <person name="Numata K."/>
            <person name="Arakawa K."/>
        </authorList>
    </citation>
    <scope>NUCLEOTIDE SEQUENCE</scope>
</reference>
<evidence type="ECO:0000256" key="1">
    <source>
        <dbReference type="ARBA" id="ARBA00004123"/>
    </source>
</evidence>
<proteinExistence type="predicted"/>
<accession>A0A8X6T108</accession>
<keyword evidence="2" id="KW-0238">DNA-binding</keyword>
<dbReference type="AlphaFoldDB" id="A0A8X6T108"/>
<dbReference type="SUPFAM" id="SSF46689">
    <property type="entry name" value="Homeodomain-like"/>
    <property type="match status" value="2"/>
</dbReference>
<gene>
    <name evidence="4" type="primary">X975_02721</name>
    <name evidence="4" type="ORF">TNCV_1168151</name>
</gene>
<feature type="domain" description="HTH CENPB-type" evidence="3">
    <location>
        <begin position="55"/>
        <end position="126"/>
    </location>
</feature>
<dbReference type="EMBL" id="BMAU01021358">
    <property type="protein sequence ID" value="GFY21670.1"/>
    <property type="molecule type" value="Genomic_DNA"/>
</dbReference>
<dbReference type="SMART" id="SM00674">
    <property type="entry name" value="CENPB"/>
    <property type="match status" value="1"/>
</dbReference>
<keyword evidence="5" id="KW-1185">Reference proteome</keyword>
<protein>
    <submittedName>
        <fullName evidence="4">Pogo transposable element with KRAB</fullName>
    </submittedName>
</protein>
<sequence>MKHLRSFTAEFKLKVVEKAEKDGNREVGRYFEVDEKAVRNWHKQKDVLKSMGRKQSNRHGKVKWPALEENLLRWVLDQRNAGRSISTVKIRLRAKSMAEEMQITDFKGGINWVYRFMRHKNLRVRSRTTMCQAVLDNVDEKKLLSFSLQGKLLQKGSIP</sequence>
<dbReference type="GO" id="GO:0005634">
    <property type="term" value="C:nucleus"/>
    <property type="evidence" value="ECO:0007669"/>
    <property type="project" value="UniProtKB-SubCell"/>
</dbReference>
<name>A0A8X6T108_TRICX</name>
<dbReference type="Gene3D" id="1.10.10.60">
    <property type="entry name" value="Homeodomain-like"/>
    <property type="match status" value="2"/>
</dbReference>
<dbReference type="Proteomes" id="UP000887159">
    <property type="component" value="Unassembled WGS sequence"/>
</dbReference>
<organism evidence="4 5">
    <name type="scientific">Trichonephila clavipes</name>
    <name type="common">Golden silk orbweaver</name>
    <name type="synonym">Nephila clavipes</name>
    <dbReference type="NCBI Taxonomy" id="2585209"/>
    <lineage>
        <taxon>Eukaryota</taxon>
        <taxon>Metazoa</taxon>
        <taxon>Ecdysozoa</taxon>
        <taxon>Arthropoda</taxon>
        <taxon>Chelicerata</taxon>
        <taxon>Arachnida</taxon>
        <taxon>Araneae</taxon>
        <taxon>Araneomorphae</taxon>
        <taxon>Entelegynae</taxon>
        <taxon>Araneoidea</taxon>
        <taxon>Nephilidae</taxon>
        <taxon>Trichonephila</taxon>
    </lineage>
</organism>
<dbReference type="InterPro" id="IPR009057">
    <property type="entry name" value="Homeodomain-like_sf"/>
</dbReference>